<protein>
    <submittedName>
        <fullName evidence="4">GNAT family N-acetyltransferase</fullName>
    </submittedName>
</protein>
<evidence type="ECO:0000256" key="2">
    <source>
        <dbReference type="ARBA" id="ARBA00023315"/>
    </source>
</evidence>
<dbReference type="CDD" id="cd04301">
    <property type="entry name" value="NAT_SF"/>
    <property type="match status" value="1"/>
</dbReference>
<accession>A0A975PAP6</accession>
<dbReference type="KEGG" id="gfu:KM031_20805"/>
<evidence type="ECO:0000259" key="3">
    <source>
        <dbReference type="PROSITE" id="PS51186"/>
    </source>
</evidence>
<dbReference type="Gene3D" id="3.40.630.30">
    <property type="match status" value="1"/>
</dbReference>
<dbReference type="Pfam" id="PF00583">
    <property type="entry name" value="Acetyltransf_1"/>
    <property type="match status" value="1"/>
</dbReference>
<dbReference type="PANTHER" id="PTHR10545:SF42">
    <property type="entry name" value="ACETYLTRANSFERASE"/>
    <property type="match status" value="1"/>
</dbReference>
<dbReference type="InterPro" id="IPR051016">
    <property type="entry name" value="Diverse_Substrate_AcTransf"/>
</dbReference>
<evidence type="ECO:0000313" key="5">
    <source>
        <dbReference type="Proteomes" id="UP000679352"/>
    </source>
</evidence>
<keyword evidence="5" id="KW-1185">Reference proteome</keyword>
<proteinExistence type="predicted"/>
<name>A0A975PAP6_9RHOB</name>
<geneLocation type="plasmid" evidence="4 5">
    <name>p3</name>
</geneLocation>
<dbReference type="GO" id="GO:0008080">
    <property type="term" value="F:N-acetyltransferase activity"/>
    <property type="evidence" value="ECO:0007669"/>
    <property type="project" value="TreeGrafter"/>
</dbReference>
<evidence type="ECO:0000256" key="1">
    <source>
        <dbReference type="ARBA" id="ARBA00022679"/>
    </source>
</evidence>
<keyword evidence="2" id="KW-0012">Acyltransferase</keyword>
<dbReference type="SUPFAM" id="SSF55729">
    <property type="entry name" value="Acyl-CoA N-acyltransferases (Nat)"/>
    <property type="match status" value="1"/>
</dbReference>
<dbReference type="InterPro" id="IPR000182">
    <property type="entry name" value="GNAT_dom"/>
</dbReference>
<dbReference type="PROSITE" id="PS51186">
    <property type="entry name" value="GNAT"/>
    <property type="match status" value="1"/>
</dbReference>
<sequence>MTDPIHPQVPALGESPPTYIEIRAVALADAAPWRELYKGYAGFYKVPMTEEILDRTWAWLHDPAHPLEGLVALSAGKPVGFAHFWPQPRPLLGRDAGFLDDLYVNPSLRGRGVGRLLIEALSQIARSRGWPMLSWVTAEDNATARRLYDDVANAANWVTYEKPI</sequence>
<gene>
    <name evidence="4" type="ORF">KM031_20805</name>
</gene>
<keyword evidence="4" id="KW-0614">Plasmid</keyword>
<organism evidence="4 5">
    <name type="scientific">Gemmobacter fulvus</name>
    <dbReference type="NCBI Taxonomy" id="2840474"/>
    <lineage>
        <taxon>Bacteria</taxon>
        <taxon>Pseudomonadati</taxon>
        <taxon>Pseudomonadota</taxon>
        <taxon>Alphaproteobacteria</taxon>
        <taxon>Rhodobacterales</taxon>
        <taxon>Paracoccaceae</taxon>
        <taxon>Gemmobacter</taxon>
    </lineage>
</organism>
<dbReference type="Proteomes" id="UP000679352">
    <property type="component" value="Plasmid p3"/>
</dbReference>
<reference evidence="4" key="1">
    <citation type="submission" date="2021-06" db="EMBL/GenBank/DDBJ databases">
        <authorList>
            <person name="Lee C.-S."/>
            <person name="Jin L."/>
        </authorList>
    </citation>
    <scope>NUCLEOTIDE SEQUENCE</scope>
    <source>
        <strain evidence="4">Con5</strain>
        <plasmid evidence="4">p3</plasmid>
    </source>
</reference>
<keyword evidence="1" id="KW-0808">Transferase</keyword>
<evidence type="ECO:0000313" key="4">
    <source>
        <dbReference type="EMBL" id="QWK92859.1"/>
    </source>
</evidence>
<dbReference type="PANTHER" id="PTHR10545">
    <property type="entry name" value="DIAMINE N-ACETYLTRANSFERASE"/>
    <property type="match status" value="1"/>
</dbReference>
<dbReference type="InterPro" id="IPR016181">
    <property type="entry name" value="Acyl_CoA_acyltransferase"/>
</dbReference>
<dbReference type="EMBL" id="CP076364">
    <property type="protein sequence ID" value="QWK92859.1"/>
    <property type="molecule type" value="Genomic_DNA"/>
</dbReference>
<dbReference type="AlphaFoldDB" id="A0A975PAP6"/>
<feature type="domain" description="N-acetyltransferase" evidence="3">
    <location>
        <begin position="20"/>
        <end position="164"/>
    </location>
</feature>
<dbReference type="RefSeq" id="WP_215507101.1">
    <property type="nucleotide sequence ID" value="NZ_CP076364.1"/>
</dbReference>